<accession>A0A1M7ACB9</accession>
<dbReference type="OrthoDB" id="1343686at2"/>
<organism evidence="2 3">
    <name type="scientific">Flavobacterium chilense</name>
    <dbReference type="NCBI Taxonomy" id="946677"/>
    <lineage>
        <taxon>Bacteria</taxon>
        <taxon>Pseudomonadati</taxon>
        <taxon>Bacteroidota</taxon>
        <taxon>Flavobacteriia</taxon>
        <taxon>Flavobacteriales</taxon>
        <taxon>Flavobacteriaceae</taxon>
        <taxon>Flavobacterium</taxon>
    </lineage>
</organism>
<dbReference type="STRING" id="946677.SAMN05444484_1011378"/>
<sequence>MRNTRNNKPSFLDTKIIPFLKKYGIFLVVLFLVFPYAYKYLKRAIESVKNTNLEAIKEQNSNENAKASPDIVKKKVADIKKSYPSISQKTMDTIVASAFKIAEAFGTNVDDNHVLLGGTIDLYNISSWSEDEKTAITFLKKHTGTFPILEDVYYKTATKSKNLRNDIIKYLSKSQYSELAKFYKSKGYNWL</sequence>
<evidence type="ECO:0000313" key="3">
    <source>
        <dbReference type="Proteomes" id="UP000184028"/>
    </source>
</evidence>
<dbReference type="RefSeq" id="WP_068840866.1">
    <property type="nucleotide sequence ID" value="NZ_FRBT01000001.1"/>
</dbReference>
<keyword evidence="1" id="KW-0472">Membrane</keyword>
<feature type="transmembrane region" description="Helical" evidence="1">
    <location>
        <begin position="20"/>
        <end position="38"/>
    </location>
</feature>
<name>A0A1M7ACB9_9FLAO</name>
<gene>
    <name evidence="2" type="ORF">SAMN05444484_1011378</name>
</gene>
<protein>
    <submittedName>
        <fullName evidence="2">Uncharacterized protein</fullName>
    </submittedName>
</protein>
<dbReference type="AlphaFoldDB" id="A0A1M7ACB9"/>
<dbReference type="EMBL" id="FRBT01000001">
    <property type="protein sequence ID" value="SHL40384.1"/>
    <property type="molecule type" value="Genomic_DNA"/>
</dbReference>
<keyword evidence="3" id="KW-1185">Reference proteome</keyword>
<reference evidence="3" key="1">
    <citation type="submission" date="2016-11" db="EMBL/GenBank/DDBJ databases">
        <authorList>
            <person name="Varghese N."/>
            <person name="Submissions S."/>
        </authorList>
    </citation>
    <scope>NUCLEOTIDE SEQUENCE [LARGE SCALE GENOMIC DNA]</scope>
    <source>
        <strain evidence="3">DSM 24724</strain>
    </source>
</reference>
<evidence type="ECO:0000313" key="2">
    <source>
        <dbReference type="EMBL" id="SHL40384.1"/>
    </source>
</evidence>
<keyword evidence="1" id="KW-1133">Transmembrane helix</keyword>
<keyword evidence="1" id="KW-0812">Transmembrane</keyword>
<proteinExistence type="predicted"/>
<dbReference type="Proteomes" id="UP000184028">
    <property type="component" value="Unassembled WGS sequence"/>
</dbReference>
<evidence type="ECO:0000256" key="1">
    <source>
        <dbReference type="SAM" id="Phobius"/>
    </source>
</evidence>